<dbReference type="AlphaFoldDB" id="A0A8S1XRD3"/>
<accession>A0A8S1XRD3</accession>
<evidence type="ECO:0000256" key="1">
    <source>
        <dbReference type="ARBA" id="ARBA00022898"/>
    </source>
</evidence>
<feature type="domain" description="Aminotransferase class V" evidence="2">
    <location>
        <begin position="62"/>
        <end position="369"/>
    </location>
</feature>
<dbReference type="InterPro" id="IPR000192">
    <property type="entry name" value="Aminotrans_V_dom"/>
</dbReference>
<evidence type="ECO:0000313" key="4">
    <source>
        <dbReference type="Proteomes" id="UP000683925"/>
    </source>
</evidence>
<gene>
    <name evidence="3" type="ORF">POCTA_138.1.T1310158</name>
</gene>
<dbReference type="OMA" id="DDHRANG"/>
<dbReference type="PANTHER" id="PTHR43092:SF2">
    <property type="entry name" value="HERCYNYLCYSTEINE SULFOXIDE LYASE"/>
    <property type="match status" value="1"/>
</dbReference>
<sequence>MKNFGKELKEDFVIEPGYTCVNHSSFGYIPKCVLKQRIDNYRKFLENPDCFARYIIPKQSPLVRQTAAEFLNASPNQCFFSNNSAESMNSILKNLGLSDKDTILYLNIAYPMVKNVIKYMNTNFKVNTCMIELKAEELKKEIILQYIEENMKSKKITVAILDNISSQPSLKLPTKEFVELCKKYDVISIIDGAHGAGISEIDLKELDPDFFFTNLNKWAFCPCSVNLLYMKEKYLNQIHNNTVSVFYGAGIEKEFEYYGTRDASIILSVIDGINYINSFGLKQIIEYCENLAWEGSNLVAKIWETELLAQDKAMHSAMVNVLVPHKDHSYIMECSRICYEKHSVFVVVFEFDGKSWARFSATIYNCLEDYEYAAKSFLNVLKKEG</sequence>
<keyword evidence="4" id="KW-1185">Reference proteome</keyword>
<dbReference type="Proteomes" id="UP000683925">
    <property type="component" value="Unassembled WGS sequence"/>
</dbReference>
<evidence type="ECO:0000259" key="2">
    <source>
        <dbReference type="Pfam" id="PF00266"/>
    </source>
</evidence>
<proteinExistence type="predicted"/>
<comment type="caution">
    <text evidence="3">The sequence shown here is derived from an EMBL/GenBank/DDBJ whole genome shotgun (WGS) entry which is preliminary data.</text>
</comment>
<protein>
    <recommendedName>
        <fullName evidence="2">Aminotransferase class V domain-containing protein</fullName>
    </recommendedName>
</protein>
<dbReference type="Pfam" id="PF00266">
    <property type="entry name" value="Aminotran_5"/>
    <property type="match status" value="1"/>
</dbReference>
<dbReference type="PANTHER" id="PTHR43092">
    <property type="entry name" value="L-CYSTEINE DESULFHYDRASE"/>
    <property type="match status" value="1"/>
</dbReference>
<dbReference type="OrthoDB" id="5978656at2759"/>
<reference evidence="3" key="1">
    <citation type="submission" date="2021-01" db="EMBL/GenBank/DDBJ databases">
        <authorList>
            <consortium name="Genoscope - CEA"/>
            <person name="William W."/>
        </authorList>
    </citation>
    <scope>NUCLEOTIDE SEQUENCE</scope>
</reference>
<keyword evidence="1" id="KW-0663">Pyridoxal phosphate</keyword>
<evidence type="ECO:0000313" key="3">
    <source>
        <dbReference type="EMBL" id="CAD8204056.1"/>
    </source>
</evidence>
<dbReference type="EMBL" id="CAJJDP010000131">
    <property type="protein sequence ID" value="CAD8204056.1"/>
    <property type="molecule type" value="Genomic_DNA"/>
</dbReference>
<organism evidence="3 4">
    <name type="scientific">Paramecium octaurelia</name>
    <dbReference type="NCBI Taxonomy" id="43137"/>
    <lineage>
        <taxon>Eukaryota</taxon>
        <taxon>Sar</taxon>
        <taxon>Alveolata</taxon>
        <taxon>Ciliophora</taxon>
        <taxon>Intramacronucleata</taxon>
        <taxon>Oligohymenophorea</taxon>
        <taxon>Peniculida</taxon>
        <taxon>Parameciidae</taxon>
        <taxon>Paramecium</taxon>
    </lineage>
</organism>
<name>A0A8S1XRD3_PAROT</name>